<proteinExistence type="predicted"/>
<protein>
    <submittedName>
        <fullName evidence="1">Uncharacterized protein</fullName>
    </submittedName>
</protein>
<evidence type="ECO:0000313" key="1">
    <source>
        <dbReference type="EMBL" id="QQZ08057.1"/>
    </source>
</evidence>
<gene>
    <name evidence="1" type="ORF">I5776_13315</name>
</gene>
<dbReference type="EMBL" id="CP065425">
    <property type="protein sequence ID" value="QQZ08057.1"/>
    <property type="molecule type" value="Genomic_DNA"/>
</dbReference>
<keyword evidence="2" id="KW-1185">Reference proteome</keyword>
<sequence length="50" mass="5794">MGKRKSSPRLATTSLNDVANKSITIITRIIHLVFQIDKYHLSLFPIHTMW</sequence>
<accession>A0ABX7DXM0</accession>
<dbReference type="RefSeq" id="WP_202776883.1">
    <property type="nucleotide sequence ID" value="NZ_CP065425.1"/>
</dbReference>
<reference evidence="1 2" key="1">
    <citation type="submission" date="2020-11" db="EMBL/GenBank/DDBJ databases">
        <title>Taxonomic evaluation of the Bacillus sporothermodurans group of bacteria based on whole genome sequences.</title>
        <authorList>
            <person name="Fiedler G."/>
            <person name="Herbstmann A.-D."/>
            <person name="Doll E."/>
            <person name="Wenning M."/>
            <person name="Brinks E."/>
            <person name="Kabisch J."/>
            <person name="Breitenwieser F."/>
            <person name="Lappann M."/>
            <person name="Boehnlein C."/>
            <person name="Franz C."/>
        </authorList>
    </citation>
    <scope>NUCLEOTIDE SEQUENCE [LARGE SCALE GENOMIC DNA]</scope>
    <source>
        <strain evidence="1 2">JCM 19841</strain>
    </source>
</reference>
<dbReference type="Proteomes" id="UP000595691">
    <property type="component" value="Chromosome"/>
</dbReference>
<organism evidence="1 2">
    <name type="scientific">Heyndrickxia vini</name>
    <dbReference type="NCBI Taxonomy" id="1476025"/>
    <lineage>
        <taxon>Bacteria</taxon>
        <taxon>Bacillati</taxon>
        <taxon>Bacillota</taxon>
        <taxon>Bacilli</taxon>
        <taxon>Bacillales</taxon>
        <taxon>Bacillaceae</taxon>
        <taxon>Heyndrickxia</taxon>
    </lineage>
</organism>
<name>A0ABX7DXM0_9BACI</name>
<evidence type="ECO:0000313" key="2">
    <source>
        <dbReference type="Proteomes" id="UP000595691"/>
    </source>
</evidence>